<dbReference type="InterPro" id="IPR003675">
    <property type="entry name" value="Rce1/LyrA-like_dom"/>
</dbReference>
<keyword evidence="3" id="KW-0645">Protease</keyword>
<keyword evidence="1" id="KW-0472">Membrane</keyword>
<dbReference type="PIRSF" id="PIRSF026622">
    <property type="entry name" value="Proteas_026622"/>
    <property type="match status" value="1"/>
</dbReference>
<dbReference type="Pfam" id="PF02517">
    <property type="entry name" value="Rce1-like"/>
    <property type="match status" value="1"/>
</dbReference>
<evidence type="ECO:0000256" key="1">
    <source>
        <dbReference type="SAM" id="Phobius"/>
    </source>
</evidence>
<proteinExistence type="predicted"/>
<dbReference type="RefSeq" id="WP_163756105.1">
    <property type="nucleotide sequence ID" value="NZ_BLKW01000002.1"/>
</dbReference>
<dbReference type="Proteomes" id="UP000465361">
    <property type="component" value="Unassembled WGS sequence"/>
</dbReference>
<keyword evidence="1" id="KW-0812">Transmembrane</keyword>
<accession>A0A7I9XX87</accession>
<dbReference type="GO" id="GO:0080120">
    <property type="term" value="P:CAAX-box protein maturation"/>
    <property type="evidence" value="ECO:0007669"/>
    <property type="project" value="UniProtKB-ARBA"/>
</dbReference>
<keyword evidence="4" id="KW-1185">Reference proteome</keyword>
<keyword evidence="1" id="KW-1133">Transmembrane helix</keyword>
<feature type="transmembrane region" description="Helical" evidence="1">
    <location>
        <begin position="9"/>
        <end position="28"/>
    </location>
</feature>
<organism evidence="3 4">
    <name type="scientific">Mycobacterium botniense</name>
    <dbReference type="NCBI Taxonomy" id="84962"/>
    <lineage>
        <taxon>Bacteria</taxon>
        <taxon>Bacillati</taxon>
        <taxon>Actinomycetota</taxon>
        <taxon>Actinomycetes</taxon>
        <taxon>Mycobacteriales</taxon>
        <taxon>Mycobacteriaceae</taxon>
        <taxon>Mycobacterium</taxon>
    </lineage>
</organism>
<dbReference type="AlphaFoldDB" id="A0A7I9XX87"/>
<dbReference type="GO" id="GO:0004175">
    <property type="term" value="F:endopeptidase activity"/>
    <property type="evidence" value="ECO:0007669"/>
    <property type="project" value="UniProtKB-ARBA"/>
</dbReference>
<evidence type="ECO:0000313" key="4">
    <source>
        <dbReference type="Proteomes" id="UP000465361"/>
    </source>
</evidence>
<gene>
    <name evidence="3" type="ORF">MBOT_17500</name>
</gene>
<evidence type="ECO:0000313" key="3">
    <source>
        <dbReference type="EMBL" id="GFG74385.1"/>
    </source>
</evidence>
<dbReference type="GO" id="GO:0006508">
    <property type="term" value="P:proteolysis"/>
    <property type="evidence" value="ECO:0007669"/>
    <property type="project" value="UniProtKB-KW"/>
</dbReference>
<name>A0A7I9XX87_9MYCO</name>
<feature type="transmembrane region" description="Helical" evidence="1">
    <location>
        <begin position="59"/>
        <end position="83"/>
    </location>
</feature>
<protein>
    <submittedName>
        <fullName evidence="3">CAAX protease family protein</fullName>
    </submittedName>
</protein>
<dbReference type="InterPro" id="IPR015837">
    <property type="entry name" value="UCP026622_CAAX_protease"/>
</dbReference>
<keyword evidence="3" id="KW-0378">Hydrolase</keyword>
<reference evidence="3 4" key="1">
    <citation type="journal article" date="2019" name="Emerg. Microbes Infect.">
        <title>Comprehensive subspecies identification of 175 nontuberculous mycobacteria species based on 7547 genomic profiles.</title>
        <authorList>
            <person name="Matsumoto Y."/>
            <person name="Kinjo T."/>
            <person name="Motooka D."/>
            <person name="Nabeya D."/>
            <person name="Jung N."/>
            <person name="Uechi K."/>
            <person name="Horii T."/>
            <person name="Iida T."/>
            <person name="Fujita J."/>
            <person name="Nakamura S."/>
        </authorList>
    </citation>
    <scope>NUCLEOTIDE SEQUENCE [LARGE SCALE GENOMIC DNA]</scope>
    <source>
        <strain evidence="3 4">JCM 17322</strain>
    </source>
</reference>
<sequence length="207" mass="21724">MHENTCRRIAALSLASVLIGWSFVSPYLPMRWRVPMQAGLGGLLVLVTRTSLGLTPPKLWAGLRLGSAAAVLAGVAVGVMTSVRRVRLAMSAREPFTSAPVWLGWQIPWGTVWAEEAAFRGALSSVGMAAFGPTGGRILQAGAFGLSHVIDARAHGEPVAATVLATGIAGWVLGWFAERSGSIAAPMLAHLVLNETAAAAVLTIRHR</sequence>
<dbReference type="EMBL" id="BLKW01000002">
    <property type="protein sequence ID" value="GFG74385.1"/>
    <property type="molecule type" value="Genomic_DNA"/>
</dbReference>
<comment type="caution">
    <text evidence="3">The sequence shown here is derived from an EMBL/GenBank/DDBJ whole genome shotgun (WGS) entry which is preliminary data.</text>
</comment>
<feature type="domain" description="CAAX prenyl protease 2/Lysostaphin resistance protein A-like" evidence="2">
    <location>
        <begin position="100"/>
        <end position="194"/>
    </location>
</feature>
<evidence type="ECO:0000259" key="2">
    <source>
        <dbReference type="Pfam" id="PF02517"/>
    </source>
</evidence>